<dbReference type="EMBL" id="SJPG01000001">
    <property type="protein sequence ID" value="TWT64124.1"/>
    <property type="molecule type" value="Genomic_DNA"/>
</dbReference>
<dbReference type="OrthoDB" id="259584at2"/>
<keyword evidence="3" id="KW-1185">Reference proteome</keyword>
<keyword evidence="2" id="KW-0413">Isomerase</keyword>
<name>A0A5C5XMJ6_9PLAN</name>
<organism evidence="2 3">
    <name type="scientific">Rubinisphaera italica</name>
    <dbReference type="NCBI Taxonomy" id="2527969"/>
    <lineage>
        <taxon>Bacteria</taxon>
        <taxon>Pseudomonadati</taxon>
        <taxon>Planctomycetota</taxon>
        <taxon>Planctomycetia</taxon>
        <taxon>Planctomycetales</taxon>
        <taxon>Planctomycetaceae</taxon>
        <taxon>Rubinisphaera</taxon>
    </lineage>
</organism>
<dbReference type="RefSeq" id="WP_146505864.1">
    <property type="nucleotide sequence ID" value="NZ_SJPG01000001.1"/>
</dbReference>
<gene>
    <name evidence="2" type="ORF">Pan54_48850</name>
</gene>
<sequence length="262" mass="29228">MENQFSVTTSSLNLPLKAALKLIAQLPVSGIRCDARTELKPREISQTGKRDLLKALNEYGLKMTALNFTIRRSFFEEADLDARIAATREAMELTAQLKARHLCLKIGEIPDPEHRSYSVLQQSIDDLARYGNHIGVVLTIIPIGKSPQVLKEFLATIRSGPTAIDFDPSRYMLGGHDPIDALRELYQSIEQFTARDAVRDYSGGGEETQLGRGEIVWDEMLATLFEVGYRGSLNIQRTAGENRFEDIKNAIGYLGNVAGELW</sequence>
<evidence type="ECO:0000259" key="1">
    <source>
        <dbReference type="Pfam" id="PF01261"/>
    </source>
</evidence>
<proteinExistence type="predicted"/>
<dbReference type="GO" id="GO:0016853">
    <property type="term" value="F:isomerase activity"/>
    <property type="evidence" value="ECO:0007669"/>
    <property type="project" value="UniProtKB-KW"/>
</dbReference>
<dbReference type="AlphaFoldDB" id="A0A5C5XMJ6"/>
<evidence type="ECO:0000313" key="3">
    <source>
        <dbReference type="Proteomes" id="UP000316095"/>
    </source>
</evidence>
<dbReference type="InterPro" id="IPR013022">
    <property type="entry name" value="Xyl_isomerase-like_TIM-brl"/>
</dbReference>
<dbReference type="Gene3D" id="3.20.20.150">
    <property type="entry name" value="Divalent-metal-dependent TIM barrel enzymes"/>
    <property type="match status" value="1"/>
</dbReference>
<evidence type="ECO:0000313" key="2">
    <source>
        <dbReference type="EMBL" id="TWT64124.1"/>
    </source>
</evidence>
<comment type="caution">
    <text evidence="2">The sequence shown here is derived from an EMBL/GenBank/DDBJ whole genome shotgun (WGS) entry which is preliminary data.</text>
</comment>
<dbReference type="Pfam" id="PF01261">
    <property type="entry name" value="AP_endonuc_2"/>
    <property type="match status" value="1"/>
</dbReference>
<reference evidence="2 3" key="1">
    <citation type="submission" date="2019-02" db="EMBL/GenBank/DDBJ databases">
        <title>Deep-cultivation of Planctomycetes and their phenomic and genomic characterization uncovers novel biology.</title>
        <authorList>
            <person name="Wiegand S."/>
            <person name="Jogler M."/>
            <person name="Boedeker C."/>
            <person name="Pinto D."/>
            <person name="Vollmers J."/>
            <person name="Rivas-Marin E."/>
            <person name="Kohn T."/>
            <person name="Peeters S.H."/>
            <person name="Heuer A."/>
            <person name="Rast P."/>
            <person name="Oberbeckmann S."/>
            <person name="Bunk B."/>
            <person name="Jeske O."/>
            <person name="Meyerdierks A."/>
            <person name="Storesund J.E."/>
            <person name="Kallscheuer N."/>
            <person name="Luecker S."/>
            <person name="Lage O.M."/>
            <person name="Pohl T."/>
            <person name="Merkel B.J."/>
            <person name="Hornburger P."/>
            <person name="Mueller R.-W."/>
            <person name="Bruemmer F."/>
            <person name="Labrenz M."/>
            <person name="Spormann A.M."/>
            <person name="Op Den Camp H."/>
            <person name="Overmann J."/>
            <person name="Amann R."/>
            <person name="Jetten M.S.M."/>
            <person name="Mascher T."/>
            <person name="Medema M.H."/>
            <person name="Devos D.P."/>
            <person name="Kaster A.-K."/>
            <person name="Ovreas L."/>
            <person name="Rohde M."/>
            <person name="Galperin M.Y."/>
            <person name="Jogler C."/>
        </authorList>
    </citation>
    <scope>NUCLEOTIDE SEQUENCE [LARGE SCALE GENOMIC DNA]</scope>
    <source>
        <strain evidence="2 3">Pan54</strain>
    </source>
</reference>
<dbReference type="SUPFAM" id="SSF51658">
    <property type="entry name" value="Xylose isomerase-like"/>
    <property type="match status" value="1"/>
</dbReference>
<dbReference type="InterPro" id="IPR050312">
    <property type="entry name" value="IolE/XylAMocC-like"/>
</dbReference>
<accession>A0A5C5XMJ6</accession>
<dbReference type="PANTHER" id="PTHR12110:SF41">
    <property type="entry name" value="INOSOSE DEHYDRATASE"/>
    <property type="match status" value="1"/>
</dbReference>
<dbReference type="PANTHER" id="PTHR12110">
    <property type="entry name" value="HYDROXYPYRUVATE ISOMERASE"/>
    <property type="match status" value="1"/>
</dbReference>
<protein>
    <submittedName>
        <fullName evidence="2">Xylose isomerase-like TIM barrel</fullName>
    </submittedName>
</protein>
<dbReference type="InterPro" id="IPR036237">
    <property type="entry name" value="Xyl_isomerase-like_sf"/>
</dbReference>
<dbReference type="Proteomes" id="UP000316095">
    <property type="component" value="Unassembled WGS sequence"/>
</dbReference>
<feature type="domain" description="Xylose isomerase-like TIM barrel" evidence="1">
    <location>
        <begin position="23"/>
        <end position="243"/>
    </location>
</feature>